<evidence type="ECO:0000256" key="3">
    <source>
        <dbReference type="ARBA" id="ARBA00023125"/>
    </source>
</evidence>
<evidence type="ECO:0000259" key="5">
    <source>
        <dbReference type="PROSITE" id="PS51898"/>
    </source>
</evidence>
<dbReference type="PROSITE" id="PS51898">
    <property type="entry name" value="TYR_RECOMBINASE"/>
    <property type="match status" value="1"/>
</dbReference>
<accession>A0A4Q7J0L2</accession>
<dbReference type="GO" id="GO:0003677">
    <property type="term" value="F:DNA binding"/>
    <property type="evidence" value="ECO:0007669"/>
    <property type="project" value="UniProtKB-KW"/>
</dbReference>
<dbReference type="Pfam" id="PF00589">
    <property type="entry name" value="Phage_integrase"/>
    <property type="match status" value="1"/>
</dbReference>
<keyword evidence="3" id="KW-0238">DNA-binding</keyword>
<proteinExistence type="inferred from homology"/>
<dbReference type="RefSeq" id="WP_130478715.1">
    <property type="nucleotide sequence ID" value="NZ_SFCC01000017.1"/>
</dbReference>
<protein>
    <submittedName>
        <fullName evidence="6">Site-specific integrase</fullName>
    </submittedName>
</protein>
<evidence type="ECO:0000256" key="2">
    <source>
        <dbReference type="ARBA" id="ARBA00022908"/>
    </source>
</evidence>
<dbReference type="Gene3D" id="1.10.150.130">
    <property type="match status" value="1"/>
</dbReference>
<evidence type="ECO:0000313" key="6">
    <source>
        <dbReference type="EMBL" id="RZQ60327.1"/>
    </source>
</evidence>
<sequence>MTLDGPTPLAQANPERLLLMGRPPLSVGTYGNVSTRKLGRDRWQAYARYRAADGSLMPAKRRGKTKTEAENRLREALGELIDAVRDGEILPTTRMGVIAEAWFEEIEREADLGDRSPTTVRLYKSVLKNWILPSIERLQAREVRVATCDRVLKRTEDTASRSVAKTCRAALSGLCDFAVRNGAMTISPVRSLRRTRAPAAKDVAALTAEQRKDLLTQLEQLANRRAVDSKGRRLGARARIWAILPDLVRTMLATGIRLGELLALDAASFDRQRGTLAIDWRLVRVTGQGLRRLRLRMGNKAGILLKLPNWAIPMLTRLADAAGEDQPLFASAAGGWLDPSNVVHRIREAFDECGYEWVTSHVFRKTVATVLDEANLPTGAVADQLGNTRAVAEKHYIARRTANDENAAALETFEDVA</sequence>
<dbReference type="InterPro" id="IPR050808">
    <property type="entry name" value="Phage_Integrase"/>
</dbReference>
<dbReference type="PANTHER" id="PTHR30629:SF2">
    <property type="entry name" value="PROPHAGE INTEGRASE INTS-RELATED"/>
    <property type="match status" value="1"/>
</dbReference>
<dbReference type="OrthoDB" id="4326943at2"/>
<dbReference type="InterPro" id="IPR002104">
    <property type="entry name" value="Integrase_catalytic"/>
</dbReference>
<dbReference type="PANTHER" id="PTHR30629">
    <property type="entry name" value="PROPHAGE INTEGRASE"/>
    <property type="match status" value="1"/>
</dbReference>
<organism evidence="6 7">
    <name type="scientific">Amycolatopsis suaedae</name>
    <dbReference type="NCBI Taxonomy" id="2510978"/>
    <lineage>
        <taxon>Bacteria</taxon>
        <taxon>Bacillati</taxon>
        <taxon>Actinomycetota</taxon>
        <taxon>Actinomycetes</taxon>
        <taxon>Pseudonocardiales</taxon>
        <taxon>Pseudonocardiaceae</taxon>
        <taxon>Amycolatopsis</taxon>
    </lineage>
</organism>
<dbReference type="GO" id="GO:0006310">
    <property type="term" value="P:DNA recombination"/>
    <property type="evidence" value="ECO:0007669"/>
    <property type="project" value="UniProtKB-KW"/>
</dbReference>
<evidence type="ECO:0000313" key="7">
    <source>
        <dbReference type="Proteomes" id="UP000292003"/>
    </source>
</evidence>
<dbReference type="InterPro" id="IPR010998">
    <property type="entry name" value="Integrase_recombinase_N"/>
</dbReference>
<gene>
    <name evidence="6" type="ORF">EWH70_28910</name>
</gene>
<evidence type="ECO:0000256" key="1">
    <source>
        <dbReference type="ARBA" id="ARBA00008857"/>
    </source>
</evidence>
<reference evidence="6 7" key="1">
    <citation type="submission" date="2019-02" db="EMBL/GenBank/DDBJ databases">
        <title>Draft genome sequence of Amycolatopsis sp. 8-3EHSu isolated from roots of Suaeda maritima.</title>
        <authorList>
            <person name="Duangmal K."/>
            <person name="Chantavorakit T."/>
        </authorList>
    </citation>
    <scope>NUCLEOTIDE SEQUENCE [LARGE SCALE GENOMIC DNA]</scope>
    <source>
        <strain evidence="6 7">8-3EHSu</strain>
    </source>
</reference>
<keyword evidence="2" id="KW-0229">DNA integration</keyword>
<dbReference type="EMBL" id="SFCC01000017">
    <property type="protein sequence ID" value="RZQ60327.1"/>
    <property type="molecule type" value="Genomic_DNA"/>
</dbReference>
<dbReference type="Proteomes" id="UP000292003">
    <property type="component" value="Unassembled WGS sequence"/>
</dbReference>
<dbReference type="SUPFAM" id="SSF56349">
    <property type="entry name" value="DNA breaking-rejoining enzymes"/>
    <property type="match status" value="1"/>
</dbReference>
<dbReference type="AlphaFoldDB" id="A0A4Q7J0L2"/>
<evidence type="ECO:0000256" key="4">
    <source>
        <dbReference type="ARBA" id="ARBA00023172"/>
    </source>
</evidence>
<comment type="similarity">
    <text evidence="1">Belongs to the 'phage' integrase family.</text>
</comment>
<keyword evidence="4" id="KW-0233">DNA recombination</keyword>
<feature type="domain" description="Tyr recombinase" evidence="5">
    <location>
        <begin position="201"/>
        <end position="411"/>
    </location>
</feature>
<dbReference type="GO" id="GO:0015074">
    <property type="term" value="P:DNA integration"/>
    <property type="evidence" value="ECO:0007669"/>
    <property type="project" value="UniProtKB-KW"/>
</dbReference>
<dbReference type="Pfam" id="PF22022">
    <property type="entry name" value="Phage_int_M"/>
    <property type="match status" value="1"/>
</dbReference>
<dbReference type="Gene3D" id="1.10.443.10">
    <property type="entry name" value="Intergrase catalytic core"/>
    <property type="match status" value="1"/>
</dbReference>
<dbReference type="InterPro" id="IPR011010">
    <property type="entry name" value="DNA_brk_join_enz"/>
</dbReference>
<name>A0A4Q7J0L2_9PSEU</name>
<keyword evidence="7" id="KW-1185">Reference proteome</keyword>
<comment type="caution">
    <text evidence="6">The sequence shown here is derived from an EMBL/GenBank/DDBJ whole genome shotgun (WGS) entry which is preliminary data.</text>
</comment>
<dbReference type="InterPro" id="IPR013762">
    <property type="entry name" value="Integrase-like_cat_sf"/>
</dbReference>
<dbReference type="InterPro" id="IPR053876">
    <property type="entry name" value="Phage_int_M"/>
</dbReference>